<gene>
    <name evidence="1" type="ORF">BEE62_06990</name>
</gene>
<name>A0A1M2UWY9_MARNT</name>
<evidence type="ECO:0000313" key="1">
    <source>
        <dbReference type="EMBL" id="OJS99855.1"/>
    </source>
</evidence>
<dbReference type="EMBL" id="MPKY01000001">
    <property type="protein sequence ID" value="OJS99855.1"/>
    <property type="molecule type" value="Genomic_DNA"/>
</dbReference>
<evidence type="ECO:0000313" key="2">
    <source>
        <dbReference type="Proteomes" id="UP000183986"/>
    </source>
</evidence>
<keyword evidence="2" id="KW-1185">Reference proteome</keyword>
<organism evidence="1 2">
    <name type="scientific">Marinobacter nauticus</name>
    <name type="common">Marinobacter hydrocarbonoclasticus</name>
    <name type="synonym">Marinobacter aquaeolei</name>
    <dbReference type="NCBI Taxonomy" id="2743"/>
    <lineage>
        <taxon>Bacteria</taxon>
        <taxon>Pseudomonadati</taxon>
        <taxon>Pseudomonadota</taxon>
        <taxon>Gammaproteobacteria</taxon>
        <taxon>Pseudomonadales</taxon>
        <taxon>Marinobacteraceae</taxon>
        <taxon>Marinobacter</taxon>
    </lineage>
</organism>
<dbReference type="Proteomes" id="UP000183986">
    <property type="component" value="Unassembled WGS sequence"/>
</dbReference>
<protein>
    <submittedName>
        <fullName evidence="1">Uncharacterized protein</fullName>
    </submittedName>
</protein>
<accession>A0A1M2UWY9</accession>
<reference evidence="1" key="1">
    <citation type="submission" date="2016-11" db="EMBL/GenBank/DDBJ databases">
        <title>Draft Genome Sequence of Marinobacter hydrocarbonoclasticus strain STW2, a polyaromatic aromatic hydrocarbon degrading and denitrifying bacterium from rhizosphere of Seagrass Enhalus acodoides.</title>
        <authorList>
            <person name="Ling J."/>
            <person name="Dong J."/>
        </authorList>
    </citation>
    <scope>NUCLEOTIDE SEQUENCE [LARGE SCALE GENOMIC DNA]</scope>
    <source>
        <strain evidence="1">STW2</strain>
    </source>
</reference>
<proteinExistence type="predicted"/>
<sequence>MGVHKPNQYRIPEFESFERFVCEWLPQQQIEKLDYIFRPQWMFVCDGQGEVMVDHLGRIEEMNATAGILADKLGQKISIKNENSTRSSRQSDFREAYTRPEMIDIVRSVYGRDIDLFKYSFDSERG</sequence>
<dbReference type="AlphaFoldDB" id="A0A1M2UWY9"/>
<comment type="caution">
    <text evidence="1">The sequence shown here is derived from an EMBL/GenBank/DDBJ whole genome shotgun (WGS) entry which is preliminary data.</text>
</comment>